<evidence type="ECO:0000256" key="1">
    <source>
        <dbReference type="SAM" id="MobiDB-lite"/>
    </source>
</evidence>
<keyword evidence="3" id="KW-1185">Reference proteome</keyword>
<reference evidence="2" key="1">
    <citation type="submission" date="2021-02" db="EMBL/GenBank/DDBJ databases">
        <authorList>
            <person name="Nowell W R."/>
        </authorList>
    </citation>
    <scope>NUCLEOTIDE SEQUENCE</scope>
</reference>
<proteinExistence type="predicted"/>
<dbReference type="Proteomes" id="UP000663828">
    <property type="component" value="Unassembled WGS sequence"/>
</dbReference>
<accession>A0A813Z7T4</accession>
<feature type="compositionally biased region" description="Polar residues" evidence="1">
    <location>
        <begin position="45"/>
        <end position="57"/>
    </location>
</feature>
<comment type="caution">
    <text evidence="2">The sequence shown here is derived from an EMBL/GenBank/DDBJ whole genome shotgun (WGS) entry which is preliminary data.</text>
</comment>
<evidence type="ECO:0000313" key="3">
    <source>
        <dbReference type="Proteomes" id="UP000663828"/>
    </source>
</evidence>
<gene>
    <name evidence="2" type="ORF">XAT740_LOCUS7743</name>
</gene>
<evidence type="ECO:0000313" key="2">
    <source>
        <dbReference type="EMBL" id="CAF0895522.1"/>
    </source>
</evidence>
<dbReference type="EMBL" id="CAJNOR010000375">
    <property type="protein sequence ID" value="CAF0895522.1"/>
    <property type="molecule type" value="Genomic_DNA"/>
</dbReference>
<name>A0A813Z7T4_ADIRI</name>
<feature type="region of interest" description="Disordered" evidence="1">
    <location>
        <begin position="100"/>
        <end position="132"/>
    </location>
</feature>
<feature type="compositionally biased region" description="Polar residues" evidence="1">
    <location>
        <begin position="106"/>
        <end position="115"/>
    </location>
</feature>
<dbReference type="AlphaFoldDB" id="A0A813Z7T4"/>
<sequence>MENVTRQLLLEGLKSVLTSQPKEINKHIDEPCNFIQSFDSEDSETNQNVSEANLWSPNSPPIQIRDQWIHRSPQQLVSQTSRLACQATEVSMNIPIIRIPKRSLSPVETQSSSEHSTPRRTKRRRKTFTSTS</sequence>
<protein>
    <submittedName>
        <fullName evidence="2">Uncharacterized protein</fullName>
    </submittedName>
</protein>
<feature type="region of interest" description="Disordered" evidence="1">
    <location>
        <begin position="38"/>
        <end position="61"/>
    </location>
</feature>
<feature type="compositionally biased region" description="Basic residues" evidence="1">
    <location>
        <begin position="118"/>
        <end position="132"/>
    </location>
</feature>
<organism evidence="2 3">
    <name type="scientific">Adineta ricciae</name>
    <name type="common">Rotifer</name>
    <dbReference type="NCBI Taxonomy" id="249248"/>
    <lineage>
        <taxon>Eukaryota</taxon>
        <taxon>Metazoa</taxon>
        <taxon>Spiralia</taxon>
        <taxon>Gnathifera</taxon>
        <taxon>Rotifera</taxon>
        <taxon>Eurotatoria</taxon>
        <taxon>Bdelloidea</taxon>
        <taxon>Adinetida</taxon>
        <taxon>Adinetidae</taxon>
        <taxon>Adineta</taxon>
    </lineage>
</organism>